<evidence type="ECO:0000256" key="4">
    <source>
        <dbReference type="ARBA" id="ARBA00023136"/>
    </source>
</evidence>
<dbReference type="CDD" id="cd06339">
    <property type="entry name" value="PBP1_YraM_LppC_lipoprotein-like"/>
    <property type="match status" value="1"/>
</dbReference>
<gene>
    <name evidence="8 10" type="primary">lpoA</name>
    <name evidence="10" type="ORF">NCTC10211_01760</name>
</gene>
<evidence type="ECO:0000256" key="2">
    <source>
        <dbReference type="ARBA" id="ARBA00022960"/>
    </source>
</evidence>
<dbReference type="InterPro" id="IPR028082">
    <property type="entry name" value="Peripla_BP_I"/>
</dbReference>
<keyword evidence="4 8" id="KW-0472">Membrane</keyword>
<evidence type="ECO:0000256" key="1">
    <source>
        <dbReference type="ARBA" id="ARBA00022729"/>
    </source>
</evidence>
<evidence type="ECO:0000256" key="7">
    <source>
        <dbReference type="ARBA" id="ARBA00023288"/>
    </source>
</evidence>
<dbReference type="GO" id="GO:0009252">
    <property type="term" value="P:peptidoglycan biosynthetic process"/>
    <property type="evidence" value="ECO:0007669"/>
    <property type="project" value="UniProtKB-UniRule"/>
</dbReference>
<proteinExistence type="inferred from homology"/>
<feature type="compositionally biased region" description="Low complexity" evidence="9">
    <location>
        <begin position="311"/>
        <end position="331"/>
    </location>
</feature>
<accession>A0A379YG18</accession>
<evidence type="ECO:0000256" key="5">
    <source>
        <dbReference type="ARBA" id="ARBA00023139"/>
    </source>
</evidence>
<feature type="compositionally biased region" description="Polar residues" evidence="9">
    <location>
        <begin position="332"/>
        <end position="346"/>
    </location>
</feature>
<dbReference type="HAMAP" id="MF_01890">
    <property type="entry name" value="LpoA"/>
    <property type="match status" value="1"/>
</dbReference>
<evidence type="ECO:0000256" key="6">
    <source>
        <dbReference type="ARBA" id="ARBA00023237"/>
    </source>
</evidence>
<dbReference type="Gene3D" id="1.25.40.10">
    <property type="entry name" value="Tetratricopeptide repeat domain"/>
    <property type="match status" value="1"/>
</dbReference>
<organism evidence="10 11">
    <name type="scientific">Serratia marcescens</name>
    <dbReference type="NCBI Taxonomy" id="615"/>
    <lineage>
        <taxon>Bacteria</taxon>
        <taxon>Pseudomonadati</taxon>
        <taxon>Pseudomonadota</taxon>
        <taxon>Gammaproteobacteria</taxon>
        <taxon>Enterobacterales</taxon>
        <taxon>Yersiniaceae</taxon>
        <taxon>Serratia</taxon>
    </lineage>
</organism>
<dbReference type="InterPro" id="IPR011990">
    <property type="entry name" value="TPR-like_helical_dom_sf"/>
</dbReference>
<dbReference type="PANTHER" id="PTHR38038">
    <property type="entry name" value="PENICILLIN-BINDING PROTEIN ACTIVATOR LPOA"/>
    <property type="match status" value="1"/>
</dbReference>
<keyword evidence="5" id="KW-0564">Palmitate</keyword>
<evidence type="ECO:0000256" key="8">
    <source>
        <dbReference type="HAMAP-Rule" id="MF_01890"/>
    </source>
</evidence>
<dbReference type="PANTHER" id="PTHR38038:SF1">
    <property type="entry name" value="PENICILLIN-BINDING PROTEIN ACTIVATOR LPOA"/>
    <property type="match status" value="1"/>
</dbReference>
<comment type="similarity">
    <text evidence="8">Belongs to the LpoA family.</text>
</comment>
<dbReference type="InterPro" id="IPR007443">
    <property type="entry name" value="LpoA"/>
</dbReference>
<keyword evidence="6 8" id="KW-0998">Cell outer membrane</keyword>
<keyword evidence="3 8" id="KW-0573">Peptidoglycan synthesis</keyword>
<evidence type="ECO:0000313" key="11">
    <source>
        <dbReference type="Proteomes" id="UP000254765"/>
    </source>
</evidence>
<dbReference type="Gene3D" id="1.25.40.650">
    <property type="match status" value="1"/>
</dbReference>
<dbReference type="SUPFAM" id="SSF53822">
    <property type="entry name" value="Periplasmic binding protein-like I"/>
    <property type="match status" value="1"/>
</dbReference>
<comment type="function">
    <text evidence="8">Regulator of peptidoglycan synthesis that is essential for the function of penicillin-binding protein 1A (PBP1a).</text>
</comment>
<feature type="region of interest" description="Disordered" evidence="9">
    <location>
        <begin position="300"/>
        <end position="366"/>
    </location>
</feature>
<comment type="subunit">
    <text evidence="8">Interacts with PBP1a.</text>
</comment>
<reference evidence="10 11" key="1">
    <citation type="submission" date="2018-06" db="EMBL/GenBank/DDBJ databases">
        <authorList>
            <consortium name="Pathogen Informatics"/>
            <person name="Doyle S."/>
        </authorList>
    </citation>
    <scope>NUCLEOTIDE SEQUENCE [LARGE SCALE GENOMIC DNA]</scope>
    <source>
        <strain evidence="10 11">NCTC10211</strain>
    </source>
</reference>
<name>A0A379YG18_SERMA</name>
<dbReference type="GO" id="GO:0031241">
    <property type="term" value="C:periplasmic side of cell outer membrane"/>
    <property type="evidence" value="ECO:0007669"/>
    <property type="project" value="UniProtKB-UniRule"/>
</dbReference>
<dbReference type="Gene3D" id="3.40.50.2300">
    <property type="match status" value="2"/>
</dbReference>
<evidence type="ECO:0000313" key="10">
    <source>
        <dbReference type="EMBL" id="SUI44704.1"/>
    </source>
</evidence>
<dbReference type="GO" id="GO:0030234">
    <property type="term" value="F:enzyme regulator activity"/>
    <property type="evidence" value="ECO:0007669"/>
    <property type="project" value="UniProtKB-UniRule"/>
</dbReference>
<sequence>MSILKKTSLDTVCFPQHSCRTKAGRSKPVRLTAVIAAALFLAGCPSRAPQTPPANIQDEASASSDYYLQQLQQSSDDNKADWQLLAIRALLREGKLPQAGDQLNQLPKNLSGAQQTERQLLTAELQIANKSYVSARSTLGHLDSGALSPNQKVRYYQAQIAANQGKASLPLIRAYIAQEPLLTGKAHQDNLDQTWQALLQLPPQEMNSLVINADENVLQGWLDLLRVYQDNKQDPDLLKAGIKDWQNRYPKNPAAKTLPARLNQVLNFTQASTSKIALLLPLNGQAKVFADAIQQGFEAAKNGGSMPAPQPQAAQPASTPAQTAPADQATTGDINANGAVSPSAQESQPAVTAAQPAAPSSAPITPPQAANAQVKVYDTTSQPLAALLSQAQQDGATLVVGPLLKENVDQLSASTTTLNVLALNQPETPKDNLNICYFALSPEDEARDAARHIWEQQKRQPLLLVPRGAFGDRVARAFNQEWQKQGGQTVLRQDIGSAGELRQMVNSGGIRMTGTPMSSAPAPQSVTIAGLTIPAPPSDVPAATGGSVDAVYIVATQSQLTLIKPMIDMATSSRGKPAMYASSRSYQAGAGPDFRLEMEGLQFSDIPLLAGSNPQLLQQASARFRNDYSLVRLYAMGMDAWTLANHFAEMRQLPGFQVSGTTGTLSASPNCVINRKLPWLQYRQGTVVPVS</sequence>
<dbReference type="Pfam" id="PF04348">
    <property type="entry name" value="LppC"/>
    <property type="match status" value="2"/>
</dbReference>
<dbReference type="GO" id="GO:0008360">
    <property type="term" value="P:regulation of cell shape"/>
    <property type="evidence" value="ECO:0007669"/>
    <property type="project" value="UniProtKB-KW"/>
</dbReference>
<feature type="compositionally biased region" description="Low complexity" evidence="9">
    <location>
        <begin position="347"/>
        <end position="366"/>
    </location>
</feature>
<keyword evidence="2 8" id="KW-0133">Cell shape</keyword>
<evidence type="ECO:0000256" key="9">
    <source>
        <dbReference type="SAM" id="MobiDB-lite"/>
    </source>
</evidence>
<evidence type="ECO:0000256" key="3">
    <source>
        <dbReference type="ARBA" id="ARBA00022984"/>
    </source>
</evidence>
<keyword evidence="7 10" id="KW-0449">Lipoprotein</keyword>
<dbReference type="EMBL" id="UGYK01000002">
    <property type="protein sequence ID" value="SUI44704.1"/>
    <property type="molecule type" value="Genomic_DNA"/>
</dbReference>
<dbReference type="AlphaFoldDB" id="A0A379YG18"/>
<protein>
    <recommendedName>
        <fullName evidence="8">Penicillin-binding protein activator LpoA</fullName>
        <shortName evidence="8">PBP activator LpoA</shortName>
    </recommendedName>
</protein>
<keyword evidence="1 8" id="KW-0732">Signal</keyword>
<dbReference type="Proteomes" id="UP000254765">
    <property type="component" value="Unassembled WGS sequence"/>
</dbReference>